<name>A0A3B0QI01_9CHLA</name>
<dbReference type="GO" id="GO:0005198">
    <property type="term" value="F:structural molecule activity"/>
    <property type="evidence" value="ECO:0007669"/>
    <property type="project" value="InterPro"/>
</dbReference>
<evidence type="ECO:0000256" key="3">
    <source>
        <dbReference type="ARBA" id="ARBA00022452"/>
    </source>
</evidence>
<keyword evidence="4" id="KW-0812">Transmembrane</keyword>
<keyword evidence="9" id="KW-0732">Signal</keyword>
<dbReference type="OrthoDB" id="17228at2"/>
<evidence type="ECO:0000256" key="5">
    <source>
        <dbReference type="ARBA" id="ARBA00023065"/>
    </source>
</evidence>
<keyword evidence="11" id="KW-1185">Reference proteome</keyword>
<keyword evidence="8" id="KW-0998">Cell outer membrane</keyword>
<evidence type="ECO:0000256" key="1">
    <source>
        <dbReference type="ARBA" id="ARBA00004571"/>
    </source>
</evidence>
<dbReference type="EMBL" id="LS992154">
    <property type="protein sequence ID" value="SYX09372.1"/>
    <property type="molecule type" value="Genomic_DNA"/>
</dbReference>
<dbReference type="KEGG" id="chla:C834K_0940"/>
<dbReference type="GO" id="GO:0006811">
    <property type="term" value="P:monoatomic ion transport"/>
    <property type="evidence" value="ECO:0007669"/>
    <property type="project" value="UniProtKB-KW"/>
</dbReference>
<keyword evidence="5" id="KW-0406">Ion transport</keyword>
<proteinExistence type="predicted"/>
<reference evidence="11" key="1">
    <citation type="submission" date="2017-11" db="EMBL/GenBank/DDBJ databases">
        <authorList>
            <person name="Seth-Smith MB H."/>
        </authorList>
    </citation>
    <scope>NUCLEOTIDE SEQUENCE [LARGE SCALE GENOMIC DNA]</scope>
</reference>
<dbReference type="GO" id="GO:0015288">
    <property type="term" value="F:porin activity"/>
    <property type="evidence" value="ECO:0007669"/>
    <property type="project" value="UniProtKB-KW"/>
</dbReference>
<dbReference type="InterPro" id="IPR000604">
    <property type="entry name" value="Major_OMP_Chlamydia"/>
</dbReference>
<dbReference type="GO" id="GO:0009279">
    <property type="term" value="C:cell outer membrane"/>
    <property type="evidence" value="ECO:0007669"/>
    <property type="project" value="UniProtKB-SubCell"/>
</dbReference>
<accession>A0A3B0QI01</accession>
<evidence type="ECO:0000256" key="8">
    <source>
        <dbReference type="ARBA" id="ARBA00023237"/>
    </source>
</evidence>
<keyword evidence="6" id="KW-0626">Porin</keyword>
<dbReference type="RefSeq" id="WP_117274652.1">
    <property type="nucleotide sequence ID" value="NZ_LS992154.1"/>
</dbReference>
<evidence type="ECO:0000256" key="2">
    <source>
        <dbReference type="ARBA" id="ARBA00022448"/>
    </source>
</evidence>
<comment type="subcellular location">
    <subcellularLocation>
        <location evidence="1">Cell outer membrane</location>
        <topology evidence="1">Multi-pass membrane protein</topology>
    </subcellularLocation>
</comment>
<dbReference type="AlphaFoldDB" id="A0A3B0QI01"/>
<evidence type="ECO:0000313" key="10">
    <source>
        <dbReference type="EMBL" id="SYX09372.1"/>
    </source>
</evidence>
<sequence>MNSKLKKHLRLASLSLLALSGIFSSSILNAMPSGNPAYPVIPGINPEQKGMCAFELCNSYSLFAALTGSLKIGFSGDYIFSESARVKNVPVVTSVTTAGTGPQPNVTSTFKDFDFDLNDSKVSSSCIFASVAFQDTSPAAIPLLDISFDVKIGGLKQYYRLPLNAYRDYTSSPLASESQVTDGLVEVQSNYGFVWDLSLKKILWKDGISFIGIGGDYRHATCPINYIIVNSQANPEVYFEDSNGKISYKEWSANIGITTYVNDYILPYVSVSVGSSSRTAPADSFKRLESQFSNLKFKVRKITNFHRVNFCCGATSCASDNFFYSVEGRWGCQRAINVTAGFQF</sequence>
<evidence type="ECO:0000256" key="9">
    <source>
        <dbReference type="SAM" id="SignalP"/>
    </source>
</evidence>
<keyword evidence="2" id="KW-0813">Transport</keyword>
<keyword evidence="7" id="KW-0472">Membrane</keyword>
<feature type="chain" id="PRO_5017208339" evidence="9">
    <location>
        <begin position="31"/>
        <end position="344"/>
    </location>
</feature>
<evidence type="ECO:0000256" key="6">
    <source>
        <dbReference type="ARBA" id="ARBA00023114"/>
    </source>
</evidence>
<organism evidence="10 11">
    <name type="scientific">Chlamydia poikilotherma</name>
    <dbReference type="NCBI Taxonomy" id="1967783"/>
    <lineage>
        <taxon>Bacteria</taxon>
        <taxon>Pseudomonadati</taxon>
        <taxon>Chlamydiota</taxon>
        <taxon>Chlamydiia</taxon>
        <taxon>Chlamydiales</taxon>
        <taxon>Chlamydiaceae</taxon>
        <taxon>Chlamydia/Chlamydophila group</taxon>
        <taxon>Chlamydia</taxon>
    </lineage>
</organism>
<protein>
    <submittedName>
        <fullName evidence="10">Outer membrane protein B,Chlamydia major outer membrane protein</fullName>
    </submittedName>
</protein>
<dbReference type="Proteomes" id="UP000258476">
    <property type="component" value="Chromosome"/>
</dbReference>
<dbReference type="Pfam" id="PF01308">
    <property type="entry name" value="Chlam_OMP"/>
    <property type="match status" value="1"/>
</dbReference>
<dbReference type="GO" id="GO:0046930">
    <property type="term" value="C:pore complex"/>
    <property type="evidence" value="ECO:0007669"/>
    <property type="project" value="UniProtKB-KW"/>
</dbReference>
<keyword evidence="3" id="KW-1134">Transmembrane beta strand</keyword>
<feature type="signal peptide" evidence="9">
    <location>
        <begin position="1"/>
        <end position="30"/>
    </location>
</feature>
<evidence type="ECO:0000313" key="11">
    <source>
        <dbReference type="Proteomes" id="UP000258476"/>
    </source>
</evidence>
<gene>
    <name evidence="10" type="primary">ompB</name>
    <name evidence="10" type="ORF">C834K_0940</name>
</gene>
<evidence type="ECO:0000256" key="7">
    <source>
        <dbReference type="ARBA" id="ARBA00023136"/>
    </source>
</evidence>
<evidence type="ECO:0000256" key="4">
    <source>
        <dbReference type="ARBA" id="ARBA00022692"/>
    </source>
</evidence>